<sequence length="88" mass="9691">MKSNEPLHCILRLERLLYWRPELGTTPGHLGEAWEAPSGLHRFESVSILCACSTRISDYDDGDDYDDYDDDDDDDVVDGGGGGSLVTA</sequence>
<dbReference type="AlphaFoldDB" id="A0A1B7P0M0"/>
<comment type="caution">
    <text evidence="2">The sequence shown here is derived from an EMBL/GenBank/DDBJ whole genome shotgun (WGS) entry which is preliminary data.</text>
</comment>
<evidence type="ECO:0000313" key="2">
    <source>
        <dbReference type="EMBL" id="OAX82569.1"/>
    </source>
</evidence>
<evidence type="ECO:0000313" key="3">
    <source>
        <dbReference type="Proteomes" id="UP000091918"/>
    </source>
</evidence>
<dbReference type="EMBL" id="LGUA01000287">
    <property type="protein sequence ID" value="OAX82569.1"/>
    <property type="molecule type" value="Genomic_DNA"/>
</dbReference>
<keyword evidence="3" id="KW-1185">Reference proteome</keyword>
<feature type="region of interest" description="Disordered" evidence="1">
    <location>
        <begin position="56"/>
        <end position="88"/>
    </location>
</feature>
<gene>
    <name evidence="2" type="ORF">ACJ72_03085</name>
</gene>
<reference evidence="2 3" key="1">
    <citation type="submission" date="2015-07" db="EMBL/GenBank/DDBJ databases">
        <title>Emmonsia species relationships and genome sequence.</title>
        <authorList>
            <person name="Cuomo C.A."/>
            <person name="Schwartz I.S."/>
            <person name="Kenyon C."/>
            <person name="de Hoog G.S."/>
            <person name="Govender N.P."/>
            <person name="Botha A."/>
            <person name="Moreno L."/>
            <person name="de Vries M."/>
            <person name="Munoz J.F."/>
            <person name="Stielow J.B."/>
        </authorList>
    </citation>
    <scope>NUCLEOTIDE SEQUENCE [LARGE SCALE GENOMIC DNA]</scope>
    <source>
        <strain evidence="2 3">CBS 136260</strain>
    </source>
</reference>
<protein>
    <submittedName>
        <fullName evidence="2">Uncharacterized protein</fullName>
    </submittedName>
</protein>
<feature type="compositionally biased region" description="Acidic residues" evidence="1">
    <location>
        <begin position="59"/>
        <end position="77"/>
    </location>
</feature>
<name>A0A1B7P0M0_9EURO</name>
<organism evidence="2 3">
    <name type="scientific">Emergomyces africanus</name>
    <dbReference type="NCBI Taxonomy" id="1955775"/>
    <lineage>
        <taxon>Eukaryota</taxon>
        <taxon>Fungi</taxon>
        <taxon>Dikarya</taxon>
        <taxon>Ascomycota</taxon>
        <taxon>Pezizomycotina</taxon>
        <taxon>Eurotiomycetes</taxon>
        <taxon>Eurotiomycetidae</taxon>
        <taxon>Onygenales</taxon>
        <taxon>Ajellomycetaceae</taxon>
        <taxon>Emergomyces</taxon>
    </lineage>
</organism>
<evidence type="ECO:0000256" key="1">
    <source>
        <dbReference type="SAM" id="MobiDB-lite"/>
    </source>
</evidence>
<dbReference type="Proteomes" id="UP000091918">
    <property type="component" value="Unassembled WGS sequence"/>
</dbReference>
<proteinExistence type="predicted"/>
<accession>A0A1B7P0M0</accession>
<feature type="compositionally biased region" description="Gly residues" evidence="1">
    <location>
        <begin position="78"/>
        <end position="88"/>
    </location>
</feature>